<dbReference type="EMBL" id="WSEM01000003">
    <property type="protein sequence ID" value="MVQ33351.1"/>
    <property type="molecule type" value="Genomic_DNA"/>
</dbReference>
<dbReference type="Pfam" id="PF14279">
    <property type="entry name" value="HNH_5"/>
    <property type="match status" value="1"/>
</dbReference>
<dbReference type="Gene3D" id="1.10.30.50">
    <property type="match status" value="1"/>
</dbReference>
<dbReference type="InterPro" id="IPR029471">
    <property type="entry name" value="HNH_5"/>
</dbReference>
<gene>
    <name evidence="2" type="ORF">GON05_01695</name>
</gene>
<feature type="domain" description="HNH endonuclease 5" evidence="1">
    <location>
        <begin position="6"/>
        <end position="49"/>
    </location>
</feature>
<proteinExistence type="predicted"/>
<evidence type="ECO:0000259" key="1">
    <source>
        <dbReference type="Pfam" id="PF14279"/>
    </source>
</evidence>
<name>A0ABW9U2T4_9BACL</name>
<organism evidence="2 3">
    <name type="scientific">Paenibacillus anseongense</name>
    <dbReference type="NCBI Taxonomy" id="2682845"/>
    <lineage>
        <taxon>Bacteria</taxon>
        <taxon>Bacillati</taxon>
        <taxon>Bacillota</taxon>
        <taxon>Bacilli</taxon>
        <taxon>Bacillales</taxon>
        <taxon>Paenibacillaceae</taxon>
        <taxon>Paenibacillus</taxon>
    </lineage>
</organism>
<evidence type="ECO:0000313" key="3">
    <source>
        <dbReference type="Proteomes" id="UP000467637"/>
    </source>
</evidence>
<evidence type="ECO:0000313" key="2">
    <source>
        <dbReference type="EMBL" id="MVQ33351.1"/>
    </source>
</evidence>
<dbReference type="Proteomes" id="UP000467637">
    <property type="component" value="Unassembled WGS sequence"/>
</dbReference>
<protein>
    <recommendedName>
        <fullName evidence="1">HNH endonuclease 5 domain-containing protein</fullName>
    </recommendedName>
</protein>
<sequence length="53" mass="6002">MTKNAGLKQRTRDHLIPLSRGVSDYIENIVPACRSCNSFKGTKTVDEFLFSKK</sequence>
<comment type="caution">
    <text evidence="2">The sequence shown here is derived from an EMBL/GenBank/DDBJ whole genome shotgun (WGS) entry which is preliminary data.</text>
</comment>
<reference evidence="2 3" key="1">
    <citation type="submission" date="2019-12" db="EMBL/GenBank/DDBJ databases">
        <authorList>
            <person name="Huq M.A."/>
        </authorList>
    </citation>
    <scope>NUCLEOTIDE SEQUENCE [LARGE SCALE GENOMIC DNA]</scope>
    <source>
        <strain evidence="2 3">MAH-34</strain>
    </source>
</reference>
<dbReference type="CDD" id="cd00085">
    <property type="entry name" value="HNHc"/>
    <property type="match status" value="1"/>
</dbReference>
<keyword evidence="3" id="KW-1185">Reference proteome</keyword>
<dbReference type="InterPro" id="IPR003615">
    <property type="entry name" value="HNH_nuc"/>
</dbReference>
<accession>A0ABW9U2T4</accession>